<evidence type="ECO:0000313" key="2">
    <source>
        <dbReference type="EMBL" id="GFO19436.1"/>
    </source>
</evidence>
<sequence>MTALRALAKRPALSAIGGCSLSKSMGKDNRWTKRCAKWQPRSGRRDRGRPEARWMAEESTRSEEMEDICRGLHPAVDGQNLQKTK</sequence>
<proteinExistence type="predicted"/>
<dbReference type="EMBL" id="BLXT01005065">
    <property type="protein sequence ID" value="GFO19436.1"/>
    <property type="molecule type" value="Genomic_DNA"/>
</dbReference>
<evidence type="ECO:0000313" key="3">
    <source>
        <dbReference type="Proteomes" id="UP000735302"/>
    </source>
</evidence>
<accession>A0AAV4B7S9</accession>
<dbReference type="AlphaFoldDB" id="A0AAV4B7S9"/>
<feature type="compositionally biased region" description="Basic and acidic residues" evidence="1">
    <location>
        <begin position="43"/>
        <end position="60"/>
    </location>
</feature>
<evidence type="ECO:0000256" key="1">
    <source>
        <dbReference type="SAM" id="MobiDB-lite"/>
    </source>
</evidence>
<keyword evidence="3" id="KW-1185">Reference proteome</keyword>
<organism evidence="2 3">
    <name type="scientific">Plakobranchus ocellatus</name>
    <dbReference type="NCBI Taxonomy" id="259542"/>
    <lineage>
        <taxon>Eukaryota</taxon>
        <taxon>Metazoa</taxon>
        <taxon>Spiralia</taxon>
        <taxon>Lophotrochozoa</taxon>
        <taxon>Mollusca</taxon>
        <taxon>Gastropoda</taxon>
        <taxon>Heterobranchia</taxon>
        <taxon>Euthyneura</taxon>
        <taxon>Panpulmonata</taxon>
        <taxon>Sacoglossa</taxon>
        <taxon>Placobranchoidea</taxon>
        <taxon>Plakobranchidae</taxon>
        <taxon>Plakobranchus</taxon>
    </lineage>
</organism>
<feature type="region of interest" description="Disordered" evidence="1">
    <location>
        <begin position="37"/>
        <end position="60"/>
    </location>
</feature>
<reference evidence="2 3" key="1">
    <citation type="journal article" date="2021" name="Elife">
        <title>Chloroplast acquisition without the gene transfer in kleptoplastic sea slugs, Plakobranchus ocellatus.</title>
        <authorList>
            <person name="Maeda T."/>
            <person name="Takahashi S."/>
            <person name="Yoshida T."/>
            <person name="Shimamura S."/>
            <person name="Takaki Y."/>
            <person name="Nagai Y."/>
            <person name="Toyoda A."/>
            <person name="Suzuki Y."/>
            <person name="Arimoto A."/>
            <person name="Ishii H."/>
            <person name="Satoh N."/>
            <person name="Nishiyama T."/>
            <person name="Hasebe M."/>
            <person name="Maruyama T."/>
            <person name="Minagawa J."/>
            <person name="Obokata J."/>
            <person name="Shigenobu S."/>
        </authorList>
    </citation>
    <scope>NUCLEOTIDE SEQUENCE [LARGE SCALE GENOMIC DNA]</scope>
</reference>
<comment type="caution">
    <text evidence="2">The sequence shown here is derived from an EMBL/GenBank/DDBJ whole genome shotgun (WGS) entry which is preliminary data.</text>
</comment>
<protein>
    <submittedName>
        <fullName evidence="2">Uncharacterized protein</fullName>
    </submittedName>
</protein>
<dbReference type="Proteomes" id="UP000735302">
    <property type="component" value="Unassembled WGS sequence"/>
</dbReference>
<gene>
    <name evidence="2" type="ORF">PoB_004594100</name>
</gene>
<name>A0AAV4B7S9_9GAST</name>